<evidence type="ECO:0000313" key="2">
    <source>
        <dbReference type="Proteomes" id="UP000003344"/>
    </source>
</evidence>
<protein>
    <submittedName>
        <fullName evidence="1">Uncharacterized protein</fullName>
    </submittedName>
</protein>
<comment type="caution">
    <text evidence="1">The sequence shown here is derived from an EMBL/GenBank/DDBJ whole genome shotgun (WGS) entry which is preliminary data.</text>
</comment>
<sequence>MQHKPSRSSENSFSDDLGCLKPVFCFDDKAPKYPLPNIEYREILI</sequence>
<name>D2ZSP5_NEIM2</name>
<proteinExistence type="predicted"/>
<organism evidence="1 2">
    <name type="scientific">Neisseria mucosa (strain ATCC 25996 / DSM 4631 / NCTC 10774 / M26)</name>
    <dbReference type="NCBI Taxonomy" id="546266"/>
    <lineage>
        <taxon>Bacteria</taxon>
        <taxon>Pseudomonadati</taxon>
        <taxon>Pseudomonadota</taxon>
        <taxon>Betaproteobacteria</taxon>
        <taxon>Neisseriales</taxon>
        <taxon>Neisseriaceae</taxon>
        <taxon>Neisseria</taxon>
    </lineage>
</organism>
<dbReference type="AlphaFoldDB" id="D2ZSP5"/>
<gene>
    <name evidence="1" type="ORF">NEIMUCOT_03627</name>
</gene>
<reference evidence="1 2" key="1">
    <citation type="submission" date="2009-10" db="EMBL/GenBank/DDBJ databases">
        <authorList>
            <person name="Weinstock G."/>
            <person name="Sodergren E."/>
            <person name="Clifton S."/>
            <person name="Fulton L."/>
            <person name="Fulton B."/>
            <person name="Courtney L."/>
            <person name="Fronick C."/>
            <person name="Harrison M."/>
            <person name="Strong C."/>
            <person name="Farmer C."/>
            <person name="Delahaunty K."/>
            <person name="Markovic C."/>
            <person name="Hall O."/>
            <person name="Minx P."/>
            <person name="Tomlinson C."/>
            <person name="Mitreva M."/>
            <person name="Nelson J."/>
            <person name="Hou S."/>
            <person name="Wollam A."/>
            <person name="Pepin K.H."/>
            <person name="Johnson M."/>
            <person name="Bhonagiri V."/>
            <person name="Nash W.E."/>
            <person name="Warren W."/>
            <person name="Chinwalla A."/>
            <person name="Mardis E.R."/>
            <person name="Wilson R.K."/>
        </authorList>
    </citation>
    <scope>NUCLEOTIDE SEQUENCE [LARGE SCALE GENOMIC DNA]</scope>
    <source>
        <strain evidence="2">ATCC 25996 / DSM 4631 / NCTC 10774 / M26</strain>
    </source>
</reference>
<accession>D2ZSP5</accession>
<dbReference type="EMBL" id="ACDX02000001">
    <property type="protein sequence ID" value="EFC89828.1"/>
    <property type="molecule type" value="Genomic_DNA"/>
</dbReference>
<evidence type="ECO:0000313" key="1">
    <source>
        <dbReference type="EMBL" id="EFC89828.1"/>
    </source>
</evidence>
<dbReference type="Proteomes" id="UP000003344">
    <property type="component" value="Unassembled WGS sequence"/>
</dbReference>